<dbReference type="CDD" id="cd02870">
    <property type="entry name" value="PseudoU_synth_RsuA_like"/>
    <property type="match status" value="1"/>
</dbReference>
<gene>
    <name evidence="6" type="ORF">A2799_03615</name>
</gene>
<dbReference type="Pfam" id="PF00849">
    <property type="entry name" value="PseudoU_synth_2"/>
    <property type="match status" value="1"/>
</dbReference>
<dbReference type="EMBL" id="MFZH01000014">
    <property type="protein sequence ID" value="OGK19257.1"/>
    <property type="molecule type" value="Genomic_DNA"/>
</dbReference>
<dbReference type="GO" id="GO:0120159">
    <property type="term" value="F:rRNA pseudouridine synthase activity"/>
    <property type="evidence" value="ECO:0007669"/>
    <property type="project" value="UniProtKB-ARBA"/>
</dbReference>
<dbReference type="SMART" id="SM00363">
    <property type="entry name" value="S4"/>
    <property type="match status" value="1"/>
</dbReference>
<dbReference type="InterPro" id="IPR006145">
    <property type="entry name" value="PsdUridine_synth_RsuA/RluA"/>
</dbReference>
<protein>
    <recommendedName>
        <fullName evidence="4">Pseudouridine synthase</fullName>
        <ecNumber evidence="4">5.4.99.-</ecNumber>
    </recommendedName>
</protein>
<dbReference type="Proteomes" id="UP000176850">
    <property type="component" value="Unassembled WGS sequence"/>
</dbReference>
<dbReference type="InterPro" id="IPR002942">
    <property type="entry name" value="S4_RNA-bd"/>
</dbReference>
<dbReference type="InterPro" id="IPR018496">
    <property type="entry name" value="PsdUridine_synth_RsuA/RluB_CS"/>
</dbReference>
<evidence type="ECO:0000256" key="4">
    <source>
        <dbReference type="RuleBase" id="RU003887"/>
    </source>
</evidence>
<evidence type="ECO:0000256" key="2">
    <source>
        <dbReference type="ARBA" id="ARBA00023235"/>
    </source>
</evidence>
<comment type="similarity">
    <text evidence="1 4">Belongs to the pseudouridine synthase RsuA family.</text>
</comment>
<evidence type="ECO:0000313" key="7">
    <source>
        <dbReference type="Proteomes" id="UP000176850"/>
    </source>
</evidence>
<evidence type="ECO:0000313" key="6">
    <source>
        <dbReference type="EMBL" id="OGK19257.1"/>
    </source>
</evidence>
<dbReference type="InterPro" id="IPR050343">
    <property type="entry name" value="RsuA_PseudoU_synthase"/>
</dbReference>
<comment type="caution">
    <text evidence="6">The sequence shown here is derived from an EMBL/GenBank/DDBJ whole genome shotgun (WGS) entry which is preliminary data.</text>
</comment>
<dbReference type="GO" id="GO:0003723">
    <property type="term" value="F:RNA binding"/>
    <property type="evidence" value="ECO:0007669"/>
    <property type="project" value="UniProtKB-KW"/>
</dbReference>
<dbReference type="Gene3D" id="3.10.290.10">
    <property type="entry name" value="RNA-binding S4 domain"/>
    <property type="match status" value="1"/>
</dbReference>
<accession>A0A1F7GK36</accession>
<dbReference type="Pfam" id="PF01479">
    <property type="entry name" value="S4"/>
    <property type="match status" value="1"/>
</dbReference>
<dbReference type="InterPro" id="IPR000748">
    <property type="entry name" value="PsdUridine_synth_RsuA/RluB/E/F"/>
</dbReference>
<dbReference type="InterPro" id="IPR042092">
    <property type="entry name" value="PsdUridine_s_RsuA/RluB/E/F_cat"/>
</dbReference>
<evidence type="ECO:0000256" key="3">
    <source>
        <dbReference type="PROSITE-ProRule" id="PRU00182"/>
    </source>
</evidence>
<dbReference type="Gene3D" id="3.30.70.580">
    <property type="entry name" value="Pseudouridine synthase I, catalytic domain, N-terminal subdomain"/>
    <property type="match status" value="1"/>
</dbReference>
<evidence type="ECO:0000259" key="5">
    <source>
        <dbReference type="SMART" id="SM00363"/>
    </source>
</evidence>
<dbReference type="AlphaFoldDB" id="A0A1F7GK36"/>
<proteinExistence type="inferred from homology"/>
<dbReference type="SUPFAM" id="SSF55120">
    <property type="entry name" value="Pseudouridine synthase"/>
    <property type="match status" value="1"/>
</dbReference>
<name>A0A1F7GK36_9BACT</name>
<dbReference type="FunFam" id="3.10.290.10:FF:000003">
    <property type="entry name" value="Pseudouridine synthase"/>
    <property type="match status" value="1"/>
</dbReference>
<dbReference type="SUPFAM" id="SSF55174">
    <property type="entry name" value="Alpha-L RNA-binding motif"/>
    <property type="match status" value="1"/>
</dbReference>
<keyword evidence="2 4" id="KW-0413">Isomerase</keyword>
<dbReference type="InterPro" id="IPR036986">
    <property type="entry name" value="S4_RNA-bd_sf"/>
</dbReference>
<evidence type="ECO:0000256" key="1">
    <source>
        <dbReference type="ARBA" id="ARBA00008348"/>
    </source>
</evidence>
<dbReference type="GO" id="GO:0000455">
    <property type="term" value="P:enzyme-directed rRNA pseudouridine synthesis"/>
    <property type="evidence" value="ECO:0007669"/>
    <property type="project" value="UniProtKB-ARBA"/>
</dbReference>
<dbReference type="EC" id="5.4.99.-" evidence="4"/>
<dbReference type="PANTHER" id="PTHR47683:SF2">
    <property type="entry name" value="RNA-BINDING S4 DOMAIN-CONTAINING PROTEIN"/>
    <property type="match status" value="1"/>
</dbReference>
<dbReference type="Gene3D" id="3.30.70.1560">
    <property type="entry name" value="Alpha-L RNA-binding motif"/>
    <property type="match status" value="1"/>
</dbReference>
<dbReference type="PROSITE" id="PS50889">
    <property type="entry name" value="S4"/>
    <property type="match status" value="1"/>
</dbReference>
<dbReference type="InterPro" id="IPR020094">
    <property type="entry name" value="TruA/RsuA/RluB/E/F_N"/>
</dbReference>
<sequence length="244" mass="26917">MRLNRYIALCGICSRRAADLLITAGKVKVNGKTGKLGDTVTNSDSVEVNDGKWQKISTPTETIVYALNKPAGYISSAADPTSKKVVTTLVPPTPRVFPVGRLDADSEGLLLLTNDGDLAYSLTHPKTHVMKEYEVIGECARTIEKYQLEHKLDRVREGILLPEGRTQEAQIKILSFSPGRAVLHIGISEGKRRQIRRTLQKVGITVIRLIRHKIGGLSLDELHIMPGKYCILTKTQIEVLKNGV</sequence>
<dbReference type="NCBIfam" id="TIGR00093">
    <property type="entry name" value="pseudouridine synthase"/>
    <property type="match status" value="1"/>
</dbReference>
<feature type="domain" description="RNA-binding S4" evidence="5">
    <location>
        <begin position="1"/>
        <end position="64"/>
    </location>
</feature>
<dbReference type="PANTHER" id="PTHR47683">
    <property type="entry name" value="PSEUDOURIDINE SYNTHASE FAMILY PROTEIN-RELATED"/>
    <property type="match status" value="1"/>
</dbReference>
<dbReference type="PROSITE" id="PS01149">
    <property type="entry name" value="PSI_RSU"/>
    <property type="match status" value="1"/>
</dbReference>
<organism evidence="6 7">
    <name type="scientific">Candidatus Roizmanbacteria bacterium RIFCSPHIGHO2_01_FULL_39_24</name>
    <dbReference type="NCBI Taxonomy" id="1802032"/>
    <lineage>
        <taxon>Bacteria</taxon>
        <taxon>Candidatus Roizmaniibacteriota</taxon>
    </lineage>
</organism>
<dbReference type="InterPro" id="IPR020103">
    <property type="entry name" value="PsdUridine_synth_cat_dom_sf"/>
</dbReference>
<reference evidence="6 7" key="1">
    <citation type="journal article" date="2016" name="Nat. Commun.">
        <title>Thousands of microbial genomes shed light on interconnected biogeochemical processes in an aquifer system.</title>
        <authorList>
            <person name="Anantharaman K."/>
            <person name="Brown C.T."/>
            <person name="Hug L.A."/>
            <person name="Sharon I."/>
            <person name="Castelle C.J."/>
            <person name="Probst A.J."/>
            <person name="Thomas B.C."/>
            <person name="Singh A."/>
            <person name="Wilkins M.J."/>
            <person name="Karaoz U."/>
            <person name="Brodie E.L."/>
            <person name="Williams K.H."/>
            <person name="Hubbard S.S."/>
            <person name="Banfield J.F."/>
        </authorList>
    </citation>
    <scope>NUCLEOTIDE SEQUENCE [LARGE SCALE GENOMIC DNA]</scope>
</reference>
<dbReference type="CDD" id="cd00165">
    <property type="entry name" value="S4"/>
    <property type="match status" value="1"/>
</dbReference>
<keyword evidence="3" id="KW-0694">RNA-binding</keyword>